<feature type="transmembrane region" description="Helical" evidence="1">
    <location>
        <begin position="396"/>
        <end position="418"/>
    </location>
</feature>
<dbReference type="InterPro" id="IPR005625">
    <property type="entry name" value="PepSY-ass_TM"/>
</dbReference>
<sequence>MELKKKTFFKIHSWIGINLGILFFIVCFSGTMATLSREMDWLANPAARASPQNELASRNAVMVNFRQAYPEAEITRWIRPEEPYLCDILYKTEGGIESYIFANPYTGKIQGEAGITFQRFFRDFHYFLFIPFEIGHFTVLFFAFLLLVSVITALFFYKNWWRKMFKLQTGKGVLVLFRSLHRLVGVWSVPFTLIFSVTGIWYFMERANVAGINDTADPDPQEVVDVQYEGSDLPKTSDLDYDRAIGIAERAVPQLKVGTLYVGEETGGSIYLTGHSDVPLVRQRANRVYIDPTTYGVLETRKATKIGTVTYLNDIADPIHFGNWGGLTTKIIWFVLGLAISSLIATGIWIAVKRKVQKRKKTKKKVMGVWGYINCAVYLIMMGCMYYSLIDEYRASTTAIFLISLGWTFFLLLAYYIFVVRMKVAVHRIASSKP</sequence>
<dbReference type="PANTHER" id="PTHR34219:SF8">
    <property type="entry name" value="PEPSY DOMAIN-CONTAINING PROTEIN"/>
    <property type="match status" value="1"/>
</dbReference>
<keyword evidence="1" id="KW-0472">Membrane</keyword>
<comment type="caution">
    <text evidence="2">The sequence shown here is derived from an EMBL/GenBank/DDBJ whole genome shotgun (WGS) entry which is preliminary data.</text>
</comment>
<dbReference type="PANTHER" id="PTHR34219">
    <property type="entry name" value="IRON-REGULATED INNER MEMBRANE PROTEIN-RELATED"/>
    <property type="match status" value="1"/>
</dbReference>
<evidence type="ECO:0000313" key="2">
    <source>
        <dbReference type="EMBL" id="MDT7829763.1"/>
    </source>
</evidence>
<dbReference type="RefSeq" id="WP_314015923.1">
    <property type="nucleotide sequence ID" value="NZ_JAVTTP010000001.1"/>
</dbReference>
<gene>
    <name evidence="2" type="ORF">RQM65_13900</name>
</gene>
<keyword evidence="1" id="KW-0812">Transmembrane</keyword>
<dbReference type="Pfam" id="PF03929">
    <property type="entry name" value="PepSY_TM"/>
    <property type="match status" value="1"/>
</dbReference>
<feature type="transmembrane region" description="Helical" evidence="1">
    <location>
        <begin position="12"/>
        <end position="35"/>
    </location>
</feature>
<organism evidence="2 3">
    <name type="scientific">Pricia mediterranea</name>
    <dbReference type="NCBI Taxonomy" id="3076079"/>
    <lineage>
        <taxon>Bacteria</taxon>
        <taxon>Pseudomonadati</taxon>
        <taxon>Bacteroidota</taxon>
        <taxon>Flavobacteriia</taxon>
        <taxon>Flavobacteriales</taxon>
        <taxon>Flavobacteriaceae</taxon>
        <taxon>Pricia</taxon>
    </lineage>
</organism>
<feature type="transmembrane region" description="Helical" evidence="1">
    <location>
        <begin position="134"/>
        <end position="157"/>
    </location>
</feature>
<protein>
    <submittedName>
        <fullName evidence="2">PepSY-associated TM helix domain-containing protein</fullName>
    </submittedName>
</protein>
<proteinExistence type="predicted"/>
<keyword evidence="1" id="KW-1133">Transmembrane helix</keyword>
<reference evidence="2 3" key="1">
    <citation type="submission" date="2023-09" db="EMBL/GenBank/DDBJ databases">
        <title>Novel taxa isolated from Blanes Bay.</title>
        <authorList>
            <person name="Rey-Velasco X."/>
            <person name="Lucena T."/>
        </authorList>
    </citation>
    <scope>NUCLEOTIDE SEQUENCE [LARGE SCALE GENOMIC DNA]</scope>
    <source>
        <strain evidence="2 3">S334</strain>
    </source>
</reference>
<name>A0ABU3L953_9FLAO</name>
<feature type="transmembrane region" description="Helical" evidence="1">
    <location>
        <begin position="372"/>
        <end position="390"/>
    </location>
</feature>
<keyword evidence="3" id="KW-1185">Reference proteome</keyword>
<accession>A0ABU3L953</accession>
<evidence type="ECO:0000256" key="1">
    <source>
        <dbReference type="SAM" id="Phobius"/>
    </source>
</evidence>
<feature type="transmembrane region" description="Helical" evidence="1">
    <location>
        <begin position="184"/>
        <end position="204"/>
    </location>
</feature>
<dbReference type="Proteomes" id="UP001250656">
    <property type="component" value="Unassembled WGS sequence"/>
</dbReference>
<evidence type="ECO:0000313" key="3">
    <source>
        <dbReference type="Proteomes" id="UP001250656"/>
    </source>
</evidence>
<dbReference type="EMBL" id="JAVTTP010000001">
    <property type="protein sequence ID" value="MDT7829763.1"/>
    <property type="molecule type" value="Genomic_DNA"/>
</dbReference>
<feature type="transmembrane region" description="Helical" evidence="1">
    <location>
        <begin position="331"/>
        <end position="352"/>
    </location>
</feature>